<evidence type="ECO:0000313" key="2">
    <source>
        <dbReference type="EMBL" id="VDL96447.1"/>
    </source>
</evidence>
<feature type="region of interest" description="Disordered" evidence="1">
    <location>
        <begin position="308"/>
        <end position="354"/>
    </location>
</feature>
<feature type="region of interest" description="Disordered" evidence="1">
    <location>
        <begin position="231"/>
        <end position="251"/>
    </location>
</feature>
<dbReference type="EMBL" id="UYSU01035625">
    <property type="protein sequence ID" value="VDL96447.1"/>
    <property type="molecule type" value="Genomic_DNA"/>
</dbReference>
<dbReference type="AlphaFoldDB" id="A0A183T0R4"/>
<reference evidence="2 3" key="2">
    <citation type="submission" date="2018-11" db="EMBL/GenBank/DDBJ databases">
        <authorList>
            <consortium name="Pathogen Informatics"/>
        </authorList>
    </citation>
    <scope>NUCLEOTIDE SEQUENCE [LARGE SCALE GENOMIC DNA]</scope>
    <source>
        <strain evidence="2 3">NST_G2</strain>
    </source>
</reference>
<evidence type="ECO:0000313" key="3">
    <source>
        <dbReference type="Proteomes" id="UP000275846"/>
    </source>
</evidence>
<accession>A0A183T0R4</accession>
<protein>
    <submittedName>
        <fullName evidence="2 4">Uncharacterized protein</fullName>
    </submittedName>
</protein>
<organism evidence="4">
    <name type="scientific">Schistocephalus solidus</name>
    <name type="common">Tapeworm</name>
    <dbReference type="NCBI Taxonomy" id="70667"/>
    <lineage>
        <taxon>Eukaryota</taxon>
        <taxon>Metazoa</taxon>
        <taxon>Spiralia</taxon>
        <taxon>Lophotrochozoa</taxon>
        <taxon>Platyhelminthes</taxon>
        <taxon>Cestoda</taxon>
        <taxon>Eucestoda</taxon>
        <taxon>Diphyllobothriidea</taxon>
        <taxon>Diphyllobothriidae</taxon>
        <taxon>Schistocephalus</taxon>
    </lineage>
</organism>
<feature type="compositionally biased region" description="Acidic residues" evidence="1">
    <location>
        <begin position="169"/>
        <end position="195"/>
    </location>
</feature>
<feature type="compositionally biased region" description="Polar residues" evidence="1">
    <location>
        <begin position="241"/>
        <end position="251"/>
    </location>
</feature>
<feature type="region of interest" description="Disordered" evidence="1">
    <location>
        <begin position="1"/>
        <end position="31"/>
    </location>
</feature>
<evidence type="ECO:0000256" key="1">
    <source>
        <dbReference type="SAM" id="MobiDB-lite"/>
    </source>
</evidence>
<name>A0A183T0R4_SCHSO</name>
<dbReference type="Proteomes" id="UP000275846">
    <property type="component" value="Unassembled WGS sequence"/>
</dbReference>
<sequence>MSLESCESANSLSRANEAIHPSRPYKHASFESPEESEAFLAKLNTTPQGSCRDCQNDPYVQVLIQELAQREPCLQSVQESSFVEPMGVAPGPDLSNLLNVNAEQEGVDKKMLDRNLAFEQGSFVADSVYANQTDTTKDAIIANTLAQTHAQSLLETTANNKSSLDVIAADDEEEDEEEEGEEEEAEEEEEGEDAAETNTELQASGYEAEILPSGGRAVTLLSFYDSIVKQHPPRESERRSPQLTPSCLSPSPQQVCRLEPIASLFHPLNSPCATSSVEAGLLIHPENGSLKIVESPLTPRAVEFEGVRNGCGDNDPPTAMLAFSGTSSTGPVQPSPPARPPSANSPSMYEVVTA</sequence>
<gene>
    <name evidence="2" type="ORF">SSLN_LOCUS10062</name>
</gene>
<feature type="region of interest" description="Disordered" evidence="1">
    <location>
        <begin position="169"/>
        <end position="198"/>
    </location>
</feature>
<reference evidence="4" key="1">
    <citation type="submission" date="2016-06" db="UniProtKB">
        <authorList>
            <consortium name="WormBaseParasite"/>
        </authorList>
    </citation>
    <scope>IDENTIFICATION</scope>
</reference>
<keyword evidence="3" id="KW-1185">Reference proteome</keyword>
<evidence type="ECO:0000313" key="4">
    <source>
        <dbReference type="WBParaSite" id="SSLN_0001043801-mRNA-1"/>
    </source>
</evidence>
<proteinExistence type="predicted"/>
<feature type="compositionally biased region" description="Polar residues" evidence="1">
    <location>
        <begin position="1"/>
        <end position="14"/>
    </location>
</feature>
<dbReference type="WBParaSite" id="SSLN_0001043801-mRNA-1">
    <property type="protein sequence ID" value="SSLN_0001043801-mRNA-1"/>
    <property type="gene ID" value="SSLN_0001043801"/>
</dbReference>